<feature type="compositionally biased region" description="Acidic residues" evidence="6">
    <location>
        <begin position="293"/>
        <end position="311"/>
    </location>
</feature>
<evidence type="ECO:0000256" key="6">
    <source>
        <dbReference type="SAM" id="MobiDB-lite"/>
    </source>
</evidence>
<feature type="region of interest" description="Disordered" evidence="6">
    <location>
        <begin position="278"/>
        <end position="326"/>
    </location>
</feature>
<dbReference type="CDD" id="cd04452">
    <property type="entry name" value="S1_IF2_alpha"/>
    <property type="match status" value="1"/>
</dbReference>
<evidence type="ECO:0000259" key="7">
    <source>
        <dbReference type="PROSITE" id="PS50126"/>
    </source>
</evidence>
<dbReference type="PROSITE" id="PS50126">
    <property type="entry name" value="S1"/>
    <property type="match status" value="1"/>
</dbReference>
<dbReference type="AlphaFoldDB" id="A0A818Q5X8"/>
<dbReference type="GO" id="GO:0005850">
    <property type="term" value="C:eukaryotic translation initiation factor 2 complex"/>
    <property type="evidence" value="ECO:0007669"/>
    <property type="project" value="TreeGrafter"/>
</dbReference>
<dbReference type="Gene3D" id="2.40.50.140">
    <property type="entry name" value="Nucleic acid-binding proteins"/>
    <property type="match status" value="1"/>
</dbReference>
<comment type="similarity">
    <text evidence="1">Belongs to the eIF-2-alpha family.</text>
</comment>
<name>A0A818Q5X8_9BILA</name>
<evidence type="ECO:0000256" key="1">
    <source>
        <dbReference type="ARBA" id="ARBA00007223"/>
    </source>
</evidence>
<gene>
    <name evidence="8" type="ORF">OKA104_LOCUS8058</name>
</gene>
<dbReference type="PANTHER" id="PTHR10602:SF0">
    <property type="entry name" value="EUKARYOTIC TRANSLATION INITIATION FACTOR 2 SUBUNIT 1"/>
    <property type="match status" value="1"/>
</dbReference>
<reference evidence="8" key="1">
    <citation type="submission" date="2021-02" db="EMBL/GenBank/DDBJ databases">
        <authorList>
            <person name="Nowell W R."/>
        </authorList>
    </citation>
    <scope>NUCLEOTIDE SEQUENCE</scope>
</reference>
<dbReference type="InterPro" id="IPR024054">
    <property type="entry name" value="TIF2_asu_middle_sf"/>
</dbReference>
<dbReference type="InterPro" id="IPR012340">
    <property type="entry name" value="NA-bd_OB-fold"/>
</dbReference>
<dbReference type="Pfam" id="PF00575">
    <property type="entry name" value="S1"/>
    <property type="match status" value="1"/>
</dbReference>
<evidence type="ECO:0000256" key="2">
    <source>
        <dbReference type="ARBA" id="ARBA00020950"/>
    </source>
</evidence>
<dbReference type="GO" id="GO:0033290">
    <property type="term" value="C:eukaryotic 48S preinitiation complex"/>
    <property type="evidence" value="ECO:0007669"/>
    <property type="project" value="TreeGrafter"/>
</dbReference>
<dbReference type="InterPro" id="IPR003029">
    <property type="entry name" value="S1_domain"/>
</dbReference>
<dbReference type="InterPro" id="IPR024055">
    <property type="entry name" value="TIF2_asu_C"/>
</dbReference>
<proteinExistence type="inferred from homology"/>
<dbReference type="SUPFAM" id="SSF110993">
    <property type="entry name" value="eIF-2-alpha, C-terminal domain"/>
    <property type="match status" value="1"/>
</dbReference>
<feature type="compositionally biased region" description="Basic and acidic residues" evidence="6">
    <location>
        <begin position="279"/>
        <end position="289"/>
    </location>
</feature>
<evidence type="ECO:0000256" key="5">
    <source>
        <dbReference type="ARBA" id="ARBA00033370"/>
    </source>
</evidence>
<keyword evidence="3" id="KW-0396">Initiation factor</keyword>
<dbReference type="EMBL" id="CAJOAY010000321">
    <property type="protein sequence ID" value="CAF3629650.1"/>
    <property type="molecule type" value="Genomic_DNA"/>
</dbReference>
<dbReference type="Gene3D" id="3.30.70.1130">
    <property type="entry name" value="EIF_2_alpha"/>
    <property type="match status" value="1"/>
</dbReference>
<sequence length="326" mass="37376">MQLTCRFYKNKLPETDELVMVCITQIEEMGVDTGLLEYNNTKGMILLSEISRRRIRSINKLIRVGRKEVAVVLRVDADKGYIDLSKYRASPEDIVKCEEKFFRGKTVNSILYHTAEVTGVQTNLEFEELYEKTAWYYDEKYGKQGAVYDVFVRAANNEHELDDCQIDETTRKVLINNIRHHVSSQAVKYRADLEVACYGYEGIDAVKAALKEGLKASTEEIPIKINLIAPPLYAVTATFRDRTEGINALNNVIQKIKQTIEQYRGIFKIKMEPTMVTDANDRSPQDIIKDTQVSDDESDDSDSNEDEDNTDLQESWSTLRIENNVE</sequence>
<dbReference type="PANTHER" id="PTHR10602">
    <property type="entry name" value="EUKARYOTIC TRANSLATION INITIATION FACTOR 2 SUBUNIT 1"/>
    <property type="match status" value="1"/>
</dbReference>
<dbReference type="Proteomes" id="UP000663881">
    <property type="component" value="Unassembled WGS sequence"/>
</dbReference>
<accession>A0A818Q5X8</accession>
<protein>
    <recommendedName>
        <fullName evidence="2">Eukaryotic translation initiation factor 2 subunit 1</fullName>
    </recommendedName>
    <alternativeName>
        <fullName evidence="5">Eukaryotic translation initiation factor 2 subunit alpha</fullName>
    </alternativeName>
</protein>
<feature type="domain" description="S1 motif" evidence="7">
    <location>
        <begin position="16"/>
        <end position="87"/>
    </location>
</feature>
<keyword evidence="4" id="KW-0648">Protein biosynthesis</keyword>
<dbReference type="SUPFAM" id="SSF50249">
    <property type="entry name" value="Nucleic acid-binding proteins"/>
    <property type="match status" value="1"/>
</dbReference>
<dbReference type="FunFam" id="2.40.50.140:FF:000015">
    <property type="entry name" value="Eukaryotic translation initiation factor 2 subunit alpha"/>
    <property type="match status" value="1"/>
</dbReference>
<dbReference type="SMART" id="SM00316">
    <property type="entry name" value="S1"/>
    <property type="match status" value="1"/>
</dbReference>
<dbReference type="InterPro" id="IPR044126">
    <property type="entry name" value="S1_IF2_alpha"/>
</dbReference>
<feature type="compositionally biased region" description="Polar residues" evidence="6">
    <location>
        <begin position="312"/>
        <end position="326"/>
    </location>
</feature>
<evidence type="ECO:0000313" key="9">
    <source>
        <dbReference type="Proteomes" id="UP000663881"/>
    </source>
</evidence>
<dbReference type="GO" id="GO:0003743">
    <property type="term" value="F:translation initiation factor activity"/>
    <property type="evidence" value="ECO:0007669"/>
    <property type="project" value="UniProtKB-KW"/>
</dbReference>
<dbReference type="SUPFAM" id="SSF116742">
    <property type="entry name" value="eIF2alpha middle domain-like"/>
    <property type="match status" value="1"/>
</dbReference>
<organism evidence="8 9">
    <name type="scientific">Adineta steineri</name>
    <dbReference type="NCBI Taxonomy" id="433720"/>
    <lineage>
        <taxon>Eukaryota</taxon>
        <taxon>Metazoa</taxon>
        <taxon>Spiralia</taxon>
        <taxon>Gnathifera</taxon>
        <taxon>Rotifera</taxon>
        <taxon>Eurotatoria</taxon>
        <taxon>Bdelloidea</taxon>
        <taxon>Adinetida</taxon>
        <taxon>Adinetidae</taxon>
        <taxon>Adineta</taxon>
    </lineage>
</organism>
<dbReference type="GO" id="GO:0003723">
    <property type="term" value="F:RNA binding"/>
    <property type="evidence" value="ECO:0007669"/>
    <property type="project" value="InterPro"/>
</dbReference>
<dbReference type="Gene3D" id="1.10.150.190">
    <property type="entry name" value="Translation initiation factor 2, subunit 1, domain 2"/>
    <property type="match status" value="1"/>
</dbReference>
<comment type="caution">
    <text evidence="8">The sequence shown here is derived from an EMBL/GenBank/DDBJ whole genome shotgun (WGS) entry which is preliminary data.</text>
</comment>
<dbReference type="InterPro" id="IPR011488">
    <property type="entry name" value="TIF_2_asu"/>
</dbReference>
<evidence type="ECO:0000256" key="3">
    <source>
        <dbReference type="ARBA" id="ARBA00022540"/>
    </source>
</evidence>
<evidence type="ECO:0000313" key="8">
    <source>
        <dbReference type="EMBL" id="CAF3629650.1"/>
    </source>
</evidence>
<dbReference type="Pfam" id="PF07541">
    <property type="entry name" value="EIF_2_alpha"/>
    <property type="match status" value="1"/>
</dbReference>
<evidence type="ECO:0000256" key="4">
    <source>
        <dbReference type="ARBA" id="ARBA00022917"/>
    </source>
</evidence>
<dbReference type="GO" id="GO:0043022">
    <property type="term" value="F:ribosome binding"/>
    <property type="evidence" value="ECO:0007669"/>
    <property type="project" value="TreeGrafter"/>
</dbReference>